<keyword evidence="3 4" id="KW-0653">Protein transport</keyword>
<feature type="compositionally biased region" description="Low complexity" evidence="5">
    <location>
        <begin position="10"/>
        <end position="24"/>
    </location>
</feature>
<name>A0A4U0UHV1_9PEZI</name>
<dbReference type="GO" id="GO:0090522">
    <property type="term" value="P:vesicle tethering involved in exocytosis"/>
    <property type="evidence" value="ECO:0007669"/>
    <property type="project" value="UniProtKB-UniRule"/>
</dbReference>
<feature type="region of interest" description="Disordered" evidence="5">
    <location>
        <begin position="520"/>
        <end position="539"/>
    </location>
</feature>
<comment type="caution">
    <text evidence="8">The sequence shown here is derived from an EMBL/GenBank/DDBJ whole genome shotgun (WGS) entry which is preliminary data.</text>
</comment>
<dbReference type="Proteomes" id="UP000310066">
    <property type="component" value="Unassembled WGS sequence"/>
</dbReference>
<reference evidence="8 9" key="1">
    <citation type="submission" date="2017-03" db="EMBL/GenBank/DDBJ databases">
        <title>Genomes of endolithic fungi from Antarctica.</title>
        <authorList>
            <person name="Coleine C."/>
            <person name="Masonjones S."/>
            <person name="Stajich J.E."/>
        </authorList>
    </citation>
    <scope>NUCLEOTIDE SEQUENCE [LARGE SCALE GENOMIC DNA]</scope>
    <source>
        <strain evidence="8 9">CCFEE 5311</strain>
    </source>
</reference>
<dbReference type="Pfam" id="PF20652">
    <property type="entry name" value="Sec8_C"/>
    <property type="match status" value="1"/>
</dbReference>
<feature type="compositionally biased region" description="Basic and acidic residues" evidence="5">
    <location>
        <begin position="76"/>
        <end position="98"/>
    </location>
</feature>
<evidence type="ECO:0000313" key="8">
    <source>
        <dbReference type="EMBL" id="TKA35210.1"/>
    </source>
</evidence>
<keyword evidence="2 4" id="KW-0268">Exocytosis</keyword>
<dbReference type="AlphaFoldDB" id="A0A4U0UHV1"/>
<dbReference type="GO" id="GO:0015031">
    <property type="term" value="P:protein transport"/>
    <property type="evidence" value="ECO:0007669"/>
    <property type="project" value="UniProtKB-KW"/>
</dbReference>
<dbReference type="OrthoDB" id="272977at2759"/>
<feature type="domain" description="Exocyst complex component Sec8 middle helical bundle" evidence="7">
    <location>
        <begin position="368"/>
        <end position="633"/>
    </location>
</feature>
<gene>
    <name evidence="8" type="ORF">B0A54_12485</name>
</gene>
<organism evidence="8 9">
    <name type="scientific">Friedmanniomyces endolithicus</name>
    <dbReference type="NCBI Taxonomy" id="329885"/>
    <lineage>
        <taxon>Eukaryota</taxon>
        <taxon>Fungi</taxon>
        <taxon>Dikarya</taxon>
        <taxon>Ascomycota</taxon>
        <taxon>Pezizomycotina</taxon>
        <taxon>Dothideomycetes</taxon>
        <taxon>Dothideomycetidae</taxon>
        <taxon>Mycosphaerellales</taxon>
        <taxon>Teratosphaeriaceae</taxon>
        <taxon>Friedmanniomyces</taxon>
    </lineage>
</organism>
<sequence>MSYIQRPYANGNTNTNGNTNVNGNPSYTNGTTNQQRLARFDFDTTPETSADERSRSRGPGFGGFSTHPNPQIRAPSHLERQQAHRRSRDYGYGHDGSSRSHSRGAPTAATARYGTRGNEVEDTLRYISQHWSFMASEDCIPIKVALQLMDPSSLGLADQYDQFQEVHQHLQSALKLIVNEHHQGFNSSIGTFHKIQAAIHASQYRVRTLRAGLVQAKASLSTARPDLRAYATSSQGYDRMLQVIADIEQLQSIPDMLDAQISEKRFLGAVDTLQEGLALVRRPEMEDIGALSELKLRLSNQEQFLSDHLIEELHNHLYLKSPYCEERWKAHSDQDTASNNVLTAEHAMYVFLETYDGREPMQEDPTRNPEADSFYYIQVLVESLNSMGRLDAAVDEIERRLPVELFKVVERSHSEVEQRHPATMRSAAAAARQRAGRRVGAGIDVEQRVTLEDLLTTLYAKFEAIAEGHRVLHDVTGAILKREAQADGATLNRSFRELWKLLQSEIRSLLHDHLTMTGAGIGGQRHKENDPNANMFRPQPRDKTKKLFKISAADSTKPSDTKFTGATDVLATEKEDLMNMLKDSVPGLVNTSQAQQAHKLREAELAMADKSATGHKLLVEPSLFNMSVLLPPSISFLHRLRDIVPPAASSGVVAHTSTSFLDEFLINVFYPQLDETLTELCSEHNNAAGSLSSGAFQPDPKWREYSSRPILRGAVRFHEILEMVCEMLDALPHEQGFSLLVIREMRGWYERCFGWSKGLLQRAVGSPVAGGDVQMAIRLAAELATSGDVNEVVIELLKVEEKERVVLAEKESALLIQIVKDRGVEEADLIRDRKALAALCTLHVSMKWLAARCQSLRYISPRALDTGDHHSPAGTQQHHHHNHHVRRWTSTSAQQPGSSLTDNEPTSVYLPLDQHTATQFDAVLTSFTELSALILRTLHVDMRLHLLHGVSQALTHSYELGTLTPGHNAKPSDTPDPSILDLSSALSSYDAVISEGLLPPQYAFLTRDLHVLGNNAFVSASMLGLVKGRIDDPGFARMQLNILVLQQAVKNLDTADSSSLRRAGAFFALGEEGCEAIVMRGRQEGFDAEELRVLVGLCWQEGRDERGGVEQYVGMLTAAEGSGGAAAGAAGFPRRKASLRRGKSGGG</sequence>
<dbReference type="EMBL" id="NAJP01000071">
    <property type="protein sequence ID" value="TKA35210.1"/>
    <property type="molecule type" value="Genomic_DNA"/>
</dbReference>
<dbReference type="STRING" id="329885.A0A4U0UHV1"/>
<dbReference type="InterPro" id="IPR016159">
    <property type="entry name" value="Cullin_repeat-like_dom_sf"/>
</dbReference>
<dbReference type="GO" id="GO:0006904">
    <property type="term" value="P:vesicle docking involved in exocytosis"/>
    <property type="evidence" value="ECO:0007669"/>
    <property type="project" value="InterPro"/>
</dbReference>
<comment type="similarity">
    <text evidence="4">Belongs to the SEC8 family.</text>
</comment>
<feature type="region of interest" description="Disordered" evidence="5">
    <location>
        <begin position="1"/>
        <end position="114"/>
    </location>
</feature>
<evidence type="ECO:0000256" key="2">
    <source>
        <dbReference type="ARBA" id="ARBA00022483"/>
    </source>
</evidence>
<evidence type="ECO:0000313" key="9">
    <source>
        <dbReference type="Proteomes" id="UP000310066"/>
    </source>
</evidence>
<dbReference type="SUPFAM" id="SSF74788">
    <property type="entry name" value="Cullin repeat-like"/>
    <property type="match status" value="1"/>
</dbReference>
<evidence type="ECO:0000256" key="4">
    <source>
        <dbReference type="RuleBase" id="RU367079"/>
    </source>
</evidence>
<keyword evidence="1 4" id="KW-0813">Transport</keyword>
<protein>
    <recommendedName>
        <fullName evidence="4">Exocyst complex component Sec8</fullName>
    </recommendedName>
</protein>
<feature type="compositionally biased region" description="Polar residues" evidence="5">
    <location>
        <begin position="25"/>
        <end position="36"/>
    </location>
</feature>
<evidence type="ECO:0000259" key="6">
    <source>
        <dbReference type="Pfam" id="PF04048"/>
    </source>
</evidence>
<dbReference type="PANTHER" id="PTHR14146">
    <property type="entry name" value="EXOCYST COMPLEX COMPONENT 4"/>
    <property type="match status" value="1"/>
</dbReference>
<dbReference type="PANTHER" id="PTHR14146:SF0">
    <property type="entry name" value="EXOCYST COMPLEX COMPONENT 4"/>
    <property type="match status" value="1"/>
</dbReference>
<feature type="region of interest" description="Disordered" evidence="5">
    <location>
        <begin position="867"/>
        <end position="907"/>
    </location>
</feature>
<dbReference type="InterPro" id="IPR039682">
    <property type="entry name" value="Sec8/EXOC4"/>
</dbReference>
<dbReference type="GO" id="GO:0000145">
    <property type="term" value="C:exocyst"/>
    <property type="evidence" value="ECO:0007669"/>
    <property type="project" value="UniProtKB-UniRule"/>
</dbReference>
<dbReference type="Pfam" id="PF04048">
    <property type="entry name" value="Sec8_N"/>
    <property type="match status" value="1"/>
</dbReference>
<comment type="function">
    <text evidence="4">Component of the exocyst complex involved in the docking of exocytic vesicles with fusion sites on the plasma membrane.</text>
</comment>
<dbReference type="InterPro" id="IPR007191">
    <property type="entry name" value="Sec8_exocyst_N"/>
</dbReference>
<feature type="compositionally biased region" description="Polar residues" evidence="5">
    <location>
        <begin position="888"/>
        <end position="906"/>
    </location>
</feature>
<proteinExistence type="inferred from homology"/>
<evidence type="ECO:0000256" key="3">
    <source>
        <dbReference type="ARBA" id="ARBA00022927"/>
    </source>
</evidence>
<dbReference type="GO" id="GO:0006893">
    <property type="term" value="P:Golgi to plasma membrane transport"/>
    <property type="evidence" value="ECO:0007669"/>
    <property type="project" value="TreeGrafter"/>
</dbReference>
<dbReference type="InterPro" id="IPR048630">
    <property type="entry name" value="Sec8_M"/>
</dbReference>
<evidence type="ECO:0000259" key="7">
    <source>
        <dbReference type="Pfam" id="PF20652"/>
    </source>
</evidence>
<evidence type="ECO:0000256" key="1">
    <source>
        <dbReference type="ARBA" id="ARBA00022448"/>
    </source>
</evidence>
<evidence type="ECO:0000256" key="5">
    <source>
        <dbReference type="SAM" id="MobiDB-lite"/>
    </source>
</evidence>
<feature type="compositionally biased region" description="Basic residues" evidence="5">
    <location>
        <begin position="877"/>
        <end position="887"/>
    </location>
</feature>
<feature type="domain" description="Exocyst complex component Sec8 N-terminal" evidence="6">
    <location>
        <begin position="120"/>
        <end position="259"/>
    </location>
</feature>
<dbReference type="GO" id="GO:0006612">
    <property type="term" value="P:protein targeting to membrane"/>
    <property type="evidence" value="ECO:0007669"/>
    <property type="project" value="UniProtKB-UniRule"/>
</dbReference>
<accession>A0A4U0UHV1</accession>